<keyword evidence="2" id="KW-0677">Repeat</keyword>
<evidence type="ECO:0000313" key="5">
    <source>
        <dbReference type="Proteomes" id="UP001562425"/>
    </source>
</evidence>
<proteinExistence type="predicted"/>
<keyword evidence="5" id="KW-1185">Reference proteome</keyword>
<evidence type="ECO:0000256" key="1">
    <source>
        <dbReference type="ARBA" id="ARBA00022614"/>
    </source>
</evidence>
<dbReference type="SMART" id="SM00369">
    <property type="entry name" value="LRR_TYP"/>
    <property type="match status" value="4"/>
</dbReference>
<keyword evidence="1" id="KW-0433">Leucine-rich repeat</keyword>
<dbReference type="InterPro" id="IPR001611">
    <property type="entry name" value="Leu-rich_rpt"/>
</dbReference>
<dbReference type="Pfam" id="PF23598">
    <property type="entry name" value="LRR_14"/>
    <property type="match status" value="1"/>
</dbReference>
<dbReference type="PANTHER" id="PTHR48051">
    <property type="match status" value="1"/>
</dbReference>
<comment type="caution">
    <text evidence="4">The sequence shown here is derived from an EMBL/GenBank/DDBJ whole genome shotgun (WGS) entry which is preliminary data.</text>
</comment>
<protein>
    <recommendedName>
        <fullName evidence="3">Disease resistance R13L4/SHOC-2-like LRR domain-containing protein</fullName>
    </recommendedName>
</protein>
<dbReference type="InterPro" id="IPR032675">
    <property type="entry name" value="LRR_dom_sf"/>
</dbReference>
<dbReference type="PANTHER" id="PTHR48051:SF12">
    <property type="entry name" value="LEUCINE-RICH REPEAT-CONTAINING PROTEIN 28"/>
    <property type="match status" value="1"/>
</dbReference>
<dbReference type="SUPFAM" id="SSF52058">
    <property type="entry name" value="L domain-like"/>
    <property type="match status" value="1"/>
</dbReference>
<dbReference type="Gene3D" id="3.80.10.10">
    <property type="entry name" value="Ribonuclease Inhibitor"/>
    <property type="match status" value="1"/>
</dbReference>
<name>A0ABD1DM97_CULPP</name>
<dbReference type="InterPro" id="IPR003591">
    <property type="entry name" value="Leu-rich_rpt_typical-subtyp"/>
</dbReference>
<dbReference type="Proteomes" id="UP001562425">
    <property type="component" value="Unassembled WGS sequence"/>
</dbReference>
<dbReference type="PROSITE" id="PS51450">
    <property type="entry name" value="LRR"/>
    <property type="match status" value="2"/>
</dbReference>
<organism evidence="4 5">
    <name type="scientific">Culex pipiens pipiens</name>
    <name type="common">Northern house mosquito</name>
    <dbReference type="NCBI Taxonomy" id="38569"/>
    <lineage>
        <taxon>Eukaryota</taxon>
        <taxon>Metazoa</taxon>
        <taxon>Ecdysozoa</taxon>
        <taxon>Arthropoda</taxon>
        <taxon>Hexapoda</taxon>
        <taxon>Insecta</taxon>
        <taxon>Pterygota</taxon>
        <taxon>Neoptera</taxon>
        <taxon>Endopterygota</taxon>
        <taxon>Diptera</taxon>
        <taxon>Nematocera</taxon>
        <taxon>Culicoidea</taxon>
        <taxon>Culicidae</taxon>
        <taxon>Culicinae</taxon>
        <taxon>Culicini</taxon>
        <taxon>Culex</taxon>
        <taxon>Culex</taxon>
    </lineage>
</organism>
<dbReference type="InterPro" id="IPR055414">
    <property type="entry name" value="LRR_R13L4/SHOC2-like"/>
</dbReference>
<reference evidence="4 5" key="1">
    <citation type="submission" date="2024-05" db="EMBL/GenBank/DDBJ databases">
        <title>Culex pipiens pipiens assembly and annotation.</title>
        <authorList>
            <person name="Alout H."/>
            <person name="Durand T."/>
        </authorList>
    </citation>
    <scope>NUCLEOTIDE SEQUENCE [LARGE SCALE GENOMIC DNA]</scope>
    <source>
        <strain evidence="4">HA-2024</strain>
        <tissue evidence="4">Whole body</tissue>
    </source>
</reference>
<evidence type="ECO:0000313" key="4">
    <source>
        <dbReference type="EMBL" id="KAL1400856.1"/>
    </source>
</evidence>
<dbReference type="InterPro" id="IPR050216">
    <property type="entry name" value="LRR_domain-containing"/>
</dbReference>
<evidence type="ECO:0000256" key="2">
    <source>
        <dbReference type="ARBA" id="ARBA00022737"/>
    </source>
</evidence>
<feature type="domain" description="Disease resistance R13L4/SHOC-2-like LRR" evidence="3">
    <location>
        <begin position="47"/>
        <end position="120"/>
    </location>
</feature>
<sequence>MNSTILHWSYRDFRQMPEELTTCSDEVVEVYLKENFIPAIPRWFCEQMSRLTFLCLAGNLITCVPEEISLLINLESLDVSQNVVEALPKSVGKLQKLSRLKLSENKLTGLPKEIGQLQNLAILELSKNRLTELPIELSHCLSLQELILDDNYFLCRIPTKVFTMPQITYLSAERCNLLLLPFIVNTDSVEFVKLFKNYTLTHYPMVLERFMQPNYDQFNAVQQNRTLKPFYYQRVRCDASSQNLIFPAELVTILDRRKSLQMPGTLVEIALRRCSTAKWSRCVSLKDCIPSELYARLRSGPVATCASIPCSNEIFSECVLGLVKR</sequence>
<gene>
    <name evidence="4" type="ORF">pipiens_007073</name>
</gene>
<dbReference type="PRINTS" id="PR00019">
    <property type="entry name" value="LEURICHRPT"/>
</dbReference>
<dbReference type="AlphaFoldDB" id="A0ABD1DM97"/>
<accession>A0ABD1DM97</accession>
<evidence type="ECO:0000259" key="3">
    <source>
        <dbReference type="Pfam" id="PF23598"/>
    </source>
</evidence>
<dbReference type="EMBL" id="JBEHCU010005108">
    <property type="protein sequence ID" value="KAL1400856.1"/>
    <property type="molecule type" value="Genomic_DNA"/>
</dbReference>